<reference evidence="1 3" key="1">
    <citation type="submission" date="2018-08" db="EMBL/GenBank/DDBJ databases">
        <title>A genome reference for cultivated species of the human gut microbiota.</title>
        <authorList>
            <person name="Zou Y."/>
            <person name="Xue W."/>
            <person name="Luo G."/>
        </authorList>
    </citation>
    <scope>NUCLEOTIDE SEQUENCE [LARGE SCALE GENOMIC DNA]</scope>
    <source>
        <strain evidence="1 3">AF24-29LB</strain>
    </source>
</reference>
<sequence length="87" mass="9839">FFMPRSAVWKSVVSSKGSYGAHAAARSGRGAVCRKIFLFPCGRAYFPTKSCSSYPRHLLMLPKQIPSIPAPLRHKKKVKGYEKRREK</sequence>
<gene>
    <name evidence="2" type="ORF">DWY26_22695</name>
    <name evidence="1" type="ORF">DWY26_22820</name>
</gene>
<accession>A0A412FBQ5</accession>
<evidence type="ECO:0000313" key="1">
    <source>
        <dbReference type="EMBL" id="RGR64881.1"/>
    </source>
</evidence>
<evidence type="ECO:0000313" key="3">
    <source>
        <dbReference type="Proteomes" id="UP000284205"/>
    </source>
</evidence>
<organism evidence="1 3">
    <name type="scientific">Bacteroides caccae</name>
    <dbReference type="NCBI Taxonomy" id="47678"/>
    <lineage>
        <taxon>Bacteria</taxon>
        <taxon>Pseudomonadati</taxon>
        <taxon>Bacteroidota</taxon>
        <taxon>Bacteroidia</taxon>
        <taxon>Bacteroidales</taxon>
        <taxon>Bacteroidaceae</taxon>
        <taxon>Bacteroides</taxon>
    </lineage>
</organism>
<dbReference type="Proteomes" id="UP000284205">
    <property type="component" value="Unassembled WGS sequence"/>
</dbReference>
<protein>
    <submittedName>
        <fullName evidence="1">Uncharacterized protein</fullName>
    </submittedName>
</protein>
<name>A0A412FBQ5_9BACE</name>
<dbReference type="AlphaFoldDB" id="A0A412FBQ5"/>
<comment type="caution">
    <text evidence="1">The sequence shown here is derived from an EMBL/GenBank/DDBJ whole genome shotgun (WGS) entry which is preliminary data.</text>
</comment>
<proteinExistence type="predicted"/>
<dbReference type="EMBL" id="QRUO01000048">
    <property type="protein sequence ID" value="RGR64881.1"/>
    <property type="molecule type" value="Genomic_DNA"/>
</dbReference>
<evidence type="ECO:0000313" key="2">
    <source>
        <dbReference type="EMBL" id="RGR64904.1"/>
    </source>
</evidence>
<feature type="non-terminal residue" evidence="1">
    <location>
        <position position="1"/>
    </location>
</feature>
<dbReference type="EMBL" id="QRUO01000047">
    <property type="protein sequence ID" value="RGR64904.1"/>
    <property type="molecule type" value="Genomic_DNA"/>
</dbReference>